<feature type="non-terminal residue" evidence="2">
    <location>
        <position position="168"/>
    </location>
</feature>
<dbReference type="SUPFAM" id="SSF51658">
    <property type="entry name" value="Xylose isomerase-like"/>
    <property type="match status" value="1"/>
</dbReference>
<dbReference type="Gene3D" id="3.20.20.150">
    <property type="entry name" value="Divalent-metal-dependent TIM barrel enzymes"/>
    <property type="match status" value="1"/>
</dbReference>
<sequence>MSECAVKFSVFTKAWRDMPLARLGEYVRSLGFDGIELPVRAGFQVEPEGVERDLPEAAKTLAGEGVSIFSVADGTDERTFAACAAAGVPVVRICPVLEGPFTESMDAWRRKLDDLTPLLEEHGVTLGLQNHCDPRFVPHAMALKYLLDGRDRRHVAAVWDAAHNALEG</sequence>
<dbReference type="InterPro" id="IPR036237">
    <property type="entry name" value="Xyl_isomerase-like_sf"/>
</dbReference>
<feature type="domain" description="Xylose isomerase-like TIM barrel" evidence="1">
    <location>
        <begin position="26"/>
        <end position="163"/>
    </location>
</feature>
<dbReference type="AlphaFoldDB" id="X0V5C9"/>
<evidence type="ECO:0000259" key="1">
    <source>
        <dbReference type="Pfam" id="PF01261"/>
    </source>
</evidence>
<proteinExistence type="predicted"/>
<dbReference type="PANTHER" id="PTHR12110">
    <property type="entry name" value="HYDROXYPYRUVATE ISOMERASE"/>
    <property type="match status" value="1"/>
</dbReference>
<accession>X0V5C9</accession>
<gene>
    <name evidence="2" type="ORF">S01H1_36696</name>
</gene>
<name>X0V5C9_9ZZZZ</name>
<dbReference type="EMBL" id="BARS01023009">
    <property type="protein sequence ID" value="GAG06562.1"/>
    <property type="molecule type" value="Genomic_DNA"/>
</dbReference>
<reference evidence="2" key="1">
    <citation type="journal article" date="2014" name="Front. Microbiol.">
        <title>High frequency of phylogenetically diverse reductive dehalogenase-homologous genes in deep subseafloor sedimentary metagenomes.</title>
        <authorList>
            <person name="Kawai M."/>
            <person name="Futagami T."/>
            <person name="Toyoda A."/>
            <person name="Takaki Y."/>
            <person name="Nishi S."/>
            <person name="Hori S."/>
            <person name="Arai W."/>
            <person name="Tsubouchi T."/>
            <person name="Morono Y."/>
            <person name="Uchiyama I."/>
            <person name="Ito T."/>
            <person name="Fujiyama A."/>
            <person name="Inagaki F."/>
            <person name="Takami H."/>
        </authorList>
    </citation>
    <scope>NUCLEOTIDE SEQUENCE</scope>
    <source>
        <strain evidence="2">Expedition CK06-06</strain>
    </source>
</reference>
<organism evidence="2">
    <name type="scientific">marine sediment metagenome</name>
    <dbReference type="NCBI Taxonomy" id="412755"/>
    <lineage>
        <taxon>unclassified sequences</taxon>
        <taxon>metagenomes</taxon>
        <taxon>ecological metagenomes</taxon>
    </lineage>
</organism>
<dbReference type="InterPro" id="IPR013022">
    <property type="entry name" value="Xyl_isomerase-like_TIM-brl"/>
</dbReference>
<protein>
    <recommendedName>
        <fullName evidence="1">Xylose isomerase-like TIM barrel domain-containing protein</fullName>
    </recommendedName>
</protein>
<dbReference type="Pfam" id="PF01261">
    <property type="entry name" value="AP_endonuc_2"/>
    <property type="match status" value="1"/>
</dbReference>
<comment type="caution">
    <text evidence="2">The sequence shown here is derived from an EMBL/GenBank/DDBJ whole genome shotgun (WGS) entry which is preliminary data.</text>
</comment>
<evidence type="ECO:0000313" key="2">
    <source>
        <dbReference type="EMBL" id="GAG06562.1"/>
    </source>
</evidence>
<dbReference type="InterPro" id="IPR050312">
    <property type="entry name" value="IolE/XylAMocC-like"/>
</dbReference>